<dbReference type="EMBL" id="CP117416">
    <property type="protein sequence ID" value="WCT56212.1"/>
    <property type="molecule type" value="Genomic_DNA"/>
</dbReference>
<protein>
    <submittedName>
        <fullName evidence="1">Uncharacterized protein</fullName>
    </submittedName>
</protein>
<accession>A0AAX3M2Y3</accession>
<evidence type="ECO:0000313" key="2">
    <source>
        <dbReference type="Proteomes" id="UP001220509"/>
    </source>
</evidence>
<dbReference type="RefSeq" id="WP_273614517.1">
    <property type="nucleotide sequence ID" value="NZ_CP117416.1"/>
</dbReference>
<evidence type="ECO:0000313" key="1">
    <source>
        <dbReference type="EMBL" id="WCT56212.1"/>
    </source>
</evidence>
<dbReference type="Proteomes" id="UP001220509">
    <property type="component" value="Chromosome"/>
</dbReference>
<organism evidence="1 2">
    <name type="scientific">Paenibacillus kyungheensis</name>
    <dbReference type="NCBI Taxonomy" id="1452732"/>
    <lineage>
        <taxon>Bacteria</taxon>
        <taxon>Bacillati</taxon>
        <taxon>Bacillota</taxon>
        <taxon>Bacilli</taxon>
        <taxon>Bacillales</taxon>
        <taxon>Paenibacillaceae</taxon>
        <taxon>Paenibacillus</taxon>
    </lineage>
</organism>
<name>A0AAX3M2Y3_9BACL</name>
<sequence length="107" mass="12945">MNFQKKYFMLKNTQRSWEVLIDFLHIEIKEENFKTIYTFLKVGNFRQGEYEGNKYVLKKLYSDEVMIIDLAIEEKDNNSSPPPFCLTVNEMVTIMDNIDEWKKYKIE</sequence>
<dbReference type="AlphaFoldDB" id="A0AAX3M2Y3"/>
<keyword evidence="2" id="KW-1185">Reference proteome</keyword>
<proteinExistence type="predicted"/>
<gene>
    <name evidence="1" type="ORF">PQ456_01400</name>
</gene>
<dbReference type="KEGG" id="pka:PQ456_01400"/>
<reference evidence="1 2" key="1">
    <citation type="submission" date="2023-02" db="EMBL/GenBank/DDBJ databases">
        <title>Genome sequence of Paenibacillus kyungheensis KACC 18744.</title>
        <authorList>
            <person name="Kim S."/>
            <person name="Heo J."/>
            <person name="Kwon S.-W."/>
        </authorList>
    </citation>
    <scope>NUCLEOTIDE SEQUENCE [LARGE SCALE GENOMIC DNA]</scope>
    <source>
        <strain evidence="1 2">KACC 18744</strain>
    </source>
</reference>